<evidence type="ECO:0000256" key="1">
    <source>
        <dbReference type="SAM" id="Phobius"/>
    </source>
</evidence>
<keyword evidence="3" id="KW-1185">Reference proteome</keyword>
<accession>A0A1G6B062</accession>
<evidence type="ECO:0000313" key="2">
    <source>
        <dbReference type="EMBL" id="SDB13935.1"/>
    </source>
</evidence>
<keyword evidence="1" id="KW-0472">Membrane</keyword>
<dbReference type="Proteomes" id="UP000199071">
    <property type="component" value="Unassembled WGS sequence"/>
</dbReference>
<name>A0A1G6B062_9HYPH</name>
<feature type="transmembrane region" description="Helical" evidence="1">
    <location>
        <begin position="31"/>
        <end position="54"/>
    </location>
</feature>
<keyword evidence="1" id="KW-0812">Transmembrane</keyword>
<protein>
    <submittedName>
        <fullName evidence="2">Uncharacterized protein</fullName>
    </submittedName>
</protein>
<dbReference type="AlphaFoldDB" id="A0A1G6B062"/>
<evidence type="ECO:0000313" key="3">
    <source>
        <dbReference type="Proteomes" id="UP000199071"/>
    </source>
</evidence>
<keyword evidence="1" id="KW-1133">Transmembrane helix</keyword>
<reference evidence="2 3" key="1">
    <citation type="submission" date="2016-10" db="EMBL/GenBank/DDBJ databases">
        <authorList>
            <person name="de Groot N.N."/>
        </authorList>
    </citation>
    <scope>NUCLEOTIDE SEQUENCE [LARGE SCALE GENOMIC DNA]</scope>
    <source>
        <strain evidence="2 3">ATCC 35022</strain>
    </source>
</reference>
<gene>
    <name evidence="2" type="ORF">SAMN02982931_01055</name>
</gene>
<dbReference type="RefSeq" id="WP_090875238.1">
    <property type="nucleotide sequence ID" value="NZ_FMXQ01000002.1"/>
</dbReference>
<proteinExistence type="predicted"/>
<sequence length="55" mass="6058">MTKTIAIVAFFAAFGGWIAHLYACFTLDQWAFLFVGAIIFPVGVIHGWGVLLGIW</sequence>
<organism evidence="2 3">
    <name type="scientific">Bauldia litoralis</name>
    <dbReference type="NCBI Taxonomy" id="665467"/>
    <lineage>
        <taxon>Bacteria</taxon>
        <taxon>Pseudomonadati</taxon>
        <taxon>Pseudomonadota</taxon>
        <taxon>Alphaproteobacteria</taxon>
        <taxon>Hyphomicrobiales</taxon>
        <taxon>Kaistiaceae</taxon>
        <taxon>Bauldia</taxon>
    </lineage>
</organism>
<dbReference type="EMBL" id="FMXQ01000002">
    <property type="protein sequence ID" value="SDB13935.1"/>
    <property type="molecule type" value="Genomic_DNA"/>
</dbReference>